<keyword evidence="12" id="KW-1185">Reference proteome</keyword>
<proteinExistence type="inferred from homology"/>
<dbReference type="InterPro" id="IPR012902">
    <property type="entry name" value="N_methyl_site"/>
</dbReference>
<comment type="subcellular location">
    <subcellularLocation>
        <location evidence="1 9">Cell inner membrane</location>
        <topology evidence="1 9">Single-pass membrane protein</topology>
    </subcellularLocation>
</comment>
<dbReference type="Pfam" id="PF07963">
    <property type="entry name" value="N_methyl"/>
    <property type="match status" value="1"/>
</dbReference>
<dbReference type="SUPFAM" id="SSF54523">
    <property type="entry name" value="Pili subunits"/>
    <property type="match status" value="1"/>
</dbReference>
<feature type="domain" description="Type II secretion system protein GspI C-terminal" evidence="10">
    <location>
        <begin position="45"/>
        <end position="125"/>
    </location>
</feature>
<dbReference type="NCBIfam" id="TIGR02532">
    <property type="entry name" value="IV_pilin_GFxxxE"/>
    <property type="match status" value="1"/>
</dbReference>
<evidence type="ECO:0000256" key="5">
    <source>
        <dbReference type="ARBA" id="ARBA00022519"/>
    </source>
</evidence>
<evidence type="ECO:0000256" key="8">
    <source>
        <dbReference type="ARBA" id="ARBA00023136"/>
    </source>
</evidence>
<dbReference type="PROSITE" id="PS00409">
    <property type="entry name" value="PROKAR_NTER_METHYL"/>
    <property type="match status" value="1"/>
</dbReference>
<dbReference type="PANTHER" id="PTHR38779">
    <property type="entry name" value="TYPE II SECRETION SYSTEM PROTEIN I-RELATED"/>
    <property type="match status" value="1"/>
</dbReference>
<dbReference type="InterPro" id="IPR010052">
    <property type="entry name" value="T2SS_protein-GspI"/>
</dbReference>
<evidence type="ECO:0000256" key="4">
    <source>
        <dbReference type="ARBA" id="ARBA00022481"/>
    </source>
</evidence>
<feature type="transmembrane region" description="Helical" evidence="9">
    <location>
        <begin position="12"/>
        <end position="36"/>
    </location>
</feature>
<evidence type="ECO:0000256" key="2">
    <source>
        <dbReference type="ARBA" id="ARBA00008358"/>
    </source>
</evidence>
<accession>A0A432WG25</accession>
<evidence type="ECO:0000256" key="3">
    <source>
        <dbReference type="ARBA" id="ARBA00022475"/>
    </source>
</evidence>
<sequence>MVKQGRLISRGFTLIEVMVALTIFAVGAIAALQLAAETTRSSALLEERYFAQLVASNRLAEVHAEARWQTWPPRNEQSGESELVGRTWYWDQQVLATVTEDLQEVTVRVRAIPEGPVVAEVSGFVGRR</sequence>
<protein>
    <recommendedName>
        <fullName evidence="9">Type II secretion system protein I</fullName>
        <shortName evidence="9">T2SS minor pseudopilin I</shortName>
    </recommendedName>
</protein>
<dbReference type="PANTHER" id="PTHR38779:SF2">
    <property type="entry name" value="TYPE II SECRETION SYSTEM PROTEIN I-RELATED"/>
    <property type="match status" value="1"/>
</dbReference>
<gene>
    <name evidence="11" type="primary">gspI</name>
    <name evidence="11" type="ORF">CWE11_07005</name>
</gene>
<dbReference type="Pfam" id="PF02501">
    <property type="entry name" value="T2SSI"/>
    <property type="match status" value="1"/>
</dbReference>
<comment type="function">
    <text evidence="9">Component of the type II secretion system required for the energy-dependent secretion of extracellular factors such as proteases and toxins from the periplasm.</text>
</comment>
<evidence type="ECO:0000313" key="11">
    <source>
        <dbReference type="EMBL" id="RUO32776.1"/>
    </source>
</evidence>
<dbReference type="InterPro" id="IPR003413">
    <property type="entry name" value="T2SS_GspI_C"/>
</dbReference>
<dbReference type="GO" id="GO:0015628">
    <property type="term" value="P:protein secretion by the type II secretion system"/>
    <property type="evidence" value="ECO:0007669"/>
    <property type="project" value="UniProtKB-UniRule"/>
</dbReference>
<dbReference type="Gene3D" id="3.30.1300.30">
    <property type="entry name" value="GSPII I/J protein-like"/>
    <property type="match status" value="1"/>
</dbReference>
<dbReference type="RefSeq" id="WP_126776903.1">
    <property type="nucleotide sequence ID" value="NZ_PIPM01000006.1"/>
</dbReference>
<keyword evidence="4 9" id="KW-0488">Methylation</keyword>
<evidence type="ECO:0000313" key="12">
    <source>
        <dbReference type="Proteomes" id="UP000288405"/>
    </source>
</evidence>
<reference evidence="11 12" key="1">
    <citation type="journal article" date="2011" name="Front. Microbiol.">
        <title>Genomic signatures of strain selection and enhancement in Bacillus atrophaeus var. globigii, a historical biowarfare simulant.</title>
        <authorList>
            <person name="Gibbons H.S."/>
            <person name="Broomall S.M."/>
            <person name="McNew L.A."/>
            <person name="Daligault H."/>
            <person name="Chapman C."/>
            <person name="Bruce D."/>
            <person name="Karavis M."/>
            <person name="Krepps M."/>
            <person name="McGregor P.A."/>
            <person name="Hong C."/>
            <person name="Park K.H."/>
            <person name="Akmal A."/>
            <person name="Feldman A."/>
            <person name="Lin J.S."/>
            <person name="Chang W.E."/>
            <person name="Higgs B.W."/>
            <person name="Demirev P."/>
            <person name="Lindquist J."/>
            <person name="Liem A."/>
            <person name="Fochler E."/>
            <person name="Read T.D."/>
            <person name="Tapia R."/>
            <person name="Johnson S."/>
            <person name="Bishop-Lilly K.A."/>
            <person name="Detter C."/>
            <person name="Han C."/>
            <person name="Sozhamannan S."/>
            <person name="Rosenzweig C.N."/>
            <person name="Skowronski E.W."/>
        </authorList>
    </citation>
    <scope>NUCLEOTIDE SEQUENCE [LARGE SCALE GENOMIC DNA]</scope>
    <source>
        <strain evidence="11 12">GYP-17</strain>
    </source>
</reference>
<evidence type="ECO:0000259" key="10">
    <source>
        <dbReference type="Pfam" id="PF02501"/>
    </source>
</evidence>
<dbReference type="GO" id="GO:0015627">
    <property type="term" value="C:type II protein secretion system complex"/>
    <property type="evidence" value="ECO:0007669"/>
    <property type="project" value="UniProtKB-UniRule"/>
</dbReference>
<dbReference type="NCBIfam" id="TIGR01707">
    <property type="entry name" value="gspI"/>
    <property type="match status" value="1"/>
</dbReference>
<dbReference type="GO" id="GO:0005886">
    <property type="term" value="C:plasma membrane"/>
    <property type="evidence" value="ECO:0007669"/>
    <property type="project" value="UniProtKB-SubCell"/>
</dbReference>
<evidence type="ECO:0000256" key="9">
    <source>
        <dbReference type="RuleBase" id="RU368030"/>
    </source>
</evidence>
<keyword evidence="6 9" id="KW-0812">Transmembrane</keyword>
<evidence type="ECO:0000256" key="6">
    <source>
        <dbReference type="ARBA" id="ARBA00022692"/>
    </source>
</evidence>
<name>A0A432WG25_9GAMM</name>
<dbReference type="AlphaFoldDB" id="A0A432WG25"/>
<evidence type="ECO:0000256" key="7">
    <source>
        <dbReference type="ARBA" id="ARBA00022989"/>
    </source>
</evidence>
<dbReference type="Proteomes" id="UP000288405">
    <property type="component" value="Unassembled WGS sequence"/>
</dbReference>
<comment type="subunit">
    <text evidence="9">Type II secretion is composed of four main components: the outer membrane complex, the inner membrane complex, the cytoplasmic secretion ATPase and the periplasm-spanning pseudopilus.</text>
</comment>
<keyword evidence="8 9" id="KW-0472">Membrane</keyword>
<keyword evidence="5 9" id="KW-0997">Cell inner membrane</keyword>
<dbReference type="OrthoDB" id="6121517at2"/>
<keyword evidence="3" id="KW-1003">Cell membrane</keyword>
<organism evidence="11 12">
    <name type="scientific">Aliidiomarina sanyensis</name>
    <dbReference type="NCBI Taxonomy" id="1249555"/>
    <lineage>
        <taxon>Bacteria</taxon>
        <taxon>Pseudomonadati</taxon>
        <taxon>Pseudomonadota</taxon>
        <taxon>Gammaproteobacteria</taxon>
        <taxon>Alteromonadales</taxon>
        <taxon>Idiomarinaceae</taxon>
        <taxon>Aliidiomarina</taxon>
    </lineage>
</organism>
<comment type="caution">
    <text evidence="11">The sequence shown here is derived from an EMBL/GenBank/DDBJ whole genome shotgun (WGS) entry which is preliminary data.</text>
</comment>
<keyword evidence="7 9" id="KW-1133">Transmembrane helix</keyword>
<dbReference type="InterPro" id="IPR045584">
    <property type="entry name" value="Pilin-like"/>
</dbReference>
<comment type="similarity">
    <text evidence="2 9">Belongs to the GSP I family.</text>
</comment>
<dbReference type="EMBL" id="PIPM01000006">
    <property type="protein sequence ID" value="RUO32776.1"/>
    <property type="molecule type" value="Genomic_DNA"/>
</dbReference>
<comment type="PTM">
    <text evidence="9">Cleaved by prepilin peptidase.</text>
</comment>
<evidence type="ECO:0000256" key="1">
    <source>
        <dbReference type="ARBA" id="ARBA00004377"/>
    </source>
</evidence>